<dbReference type="KEGG" id="sphk:SKP52_01065"/>
<evidence type="ECO:0000313" key="2">
    <source>
        <dbReference type="Proteomes" id="UP000030907"/>
    </source>
</evidence>
<dbReference type="HOGENOM" id="CLU_1884445_0_0_5"/>
<dbReference type="EMBL" id="CP009122">
    <property type="protein sequence ID" value="AJA07155.1"/>
    <property type="molecule type" value="Genomic_DNA"/>
</dbReference>
<accession>A0A0A7PB04</accession>
<dbReference type="SUPFAM" id="SSF47384">
    <property type="entry name" value="Homodimeric domain of signal transducing histidine kinase"/>
    <property type="match status" value="1"/>
</dbReference>
<dbReference type="GO" id="GO:0000155">
    <property type="term" value="F:phosphorelay sensor kinase activity"/>
    <property type="evidence" value="ECO:0007669"/>
    <property type="project" value="InterPro"/>
</dbReference>
<organism evidence="1 2">
    <name type="scientific">Sphingopyxis fribergensis</name>
    <dbReference type="NCBI Taxonomy" id="1515612"/>
    <lineage>
        <taxon>Bacteria</taxon>
        <taxon>Pseudomonadati</taxon>
        <taxon>Pseudomonadota</taxon>
        <taxon>Alphaproteobacteria</taxon>
        <taxon>Sphingomonadales</taxon>
        <taxon>Sphingomonadaceae</taxon>
        <taxon>Sphingopyxis</taxon>
    </lineage>
</organism>
<dbReference type="InterPro" id="IPR036097">
    <property type="entry name" value="HisK_dim/P_sf"/>
</dbReference>
<evidence type="ECO:0000313" key="1">
    <source>
        <dbReference type="EMBL" id="AJA07155.1"/>
    </source>
</evidence>
<sequence>MWFYSHTRQSAKLRLDLEICGCQCQVAEAEARDQVEAQLRHIQKMERVGQLTGDFAHDFNNMLAIVIGSLDLRRRRRSGAGDDKALRYGDDARERAQTAAMLTARLLAFAPSSHSKRFLIPIASSVACPSKSIER</sequence>
<proteinExistence type="predicted"/>
<dbReference type="STRING" id="1515612.SKP52_01065"/>
<dbReference type="AlphaFoldDB" id="A0A0A7PB04"/>
<evidence type="ECO:0008006" key="3">
    <source>
        <dbReference type="Google" id="ProtNLM"/>
    </source>
</evidence>
<name>A0A0A7PB04_9SPHN</name>
<keyword evidence="2" id="KW-1185">Reference proteome</keyword>
<reference evidence="1 2" key="1">
    <citation type="journal article" date="2015" name="Int. J. Syst. Evol. Microbiol.">
        <title>Description of Sphingopyxis fribergensis sp. nov. - a soil bacterium with the ability to degrade styrene and phenylacetic acid.</title>
        <authorList>
            <person name="Oelschlagel M."/>
            <person name="Ruckert C."/>
            <person name="Kalinowski J."/>
            <person name="Schmidt G."/>
            <person name="Schlomann M."/>
            <person name="Tischler D."/>
        </authorList>
    </citation>
    <scope>NUCLEOTIDE SEQUENCE [LARGE SCALE GENOMIC DNA]</scope>
    <source>
        <strain evidence="1 2">Kp5.2</strain>
    </source>
</reference>
<protein>
    <recommendedName>
        <fullName evidence="3">Signal transduction histidine kinase dimerisation/phosphoacceptor domain-containing protein</fullName>
    </recommendedName>
</protein>
<dbReference type="Gene3D" id="1.10.287.130">
    <property type="match status" value="1"/>
</dbReference>
<gene>
    <name evidence="1" type="ORF">SKP52_01065</name>
</gene>
<dbReference type="Proteomes" id="UP000030907">
    <property type="component" value="Chromosome"/>
</dbReference>